<dbReference type="AlphaFoldDB" id="A0AAV4RVD8"/>
<evidence type="ECO:0000313" key="2">
    <source>
        <dbReference type="Proteomes" id="UP001054945"/>
    </source>
</evidence>
<proteinExistence type="predicted"/>
<name>A0AAV4RVD8_CAEEX</name>
<dbReference type="EMBL" id="BPLR01008464">
    <property type="protein sequence ID" value="GIY24901.1"/>
    <property type="molecule type" value="Genomic_DNA"/>
</dbReference>
<reference evidence="1 2" key="1">
    <citation type="submission" date="2021-06" db="EMBL/GenBank/DDBJ databases">
        <title>Caerostris extrusa draft genome.</title>
        <authorList>
            <person name="Kono N."/>
            <person name="Arakawa K."/>
        </authorList>
    </citation>
    <scope>NUCLEOTIDE SEQUENCE [LARGE SCALE GENOMIC DNA]</scope>
</reference>
<keyword evidence="2" id="KW-1185">Reference proteome</keyword>
<organism evidence="1 2">
    <name type="scientific">Caerostris extrusa</name>
    <name type="common">Bark spider</name>
    <name type="synonym">Caerostris bankana</name>
    <dbReference type="NCBI Taxonomy" id="172846"/>
    <lineage>
        <taxon>Eukaryota</taxon>
        <taxon>Metazoa</taxon>
        <taxon>Ecdysozoa</taxon>
        <taxon>Arthropoda</taxon>
        <taxon>Chelicerata</taxon>
        <taxon>Arachnida</taxon>
        <taxon>Araneae</taxon>
        <taxon>Araneomorphae</taxon>
        <taxon>Entelegynae</taxon>
        <taxon>Araneoidea</taxon>
        <taxon>Araneidae</taxon>
        <taxon>Caerostris</taxon>
    </lineage>
</organism>
<dbReference type="Proteomes" id="UP001054945">
    <property type="component" value="Unassembled WGS sequence"/>
</dbReference>
<evidence type="ECO:0000313" key="1">
    <source>
        <dbReference type="EMBL" id="GIY24901.1"/>
    </source>
</evidence>
<comment type="caution">
    <text evidence="1">The sequence shown here is derived from an EMBL/GenBank/DDBJ whole genome shotgun (WGS) entry which is preliminary data.</text>
</comment>
<sequence length="148" mass="16640">MPCMATDDVEVKGLFQVHSEVFSETVLPTSPEMVSNLSDEERCARISRILMKKVLAQSLLNTLNATIFGHAFDEDDHKTKHELSPDGKIFHTVRHISSSTQERNFSDGLGKNSRALVESNLDASKQVTRKQWSRKSCNVVQNKACHQI</sequence>
<gene>
    <name evidence="1" type="ORF">CEXT_29351</name>
</gene>
<protein>
    <submittedName>
        <fullName evidence="1">Uncharacterized protein</fullName>
    </submittedName>
</protein>
<accession>A0AAV4RVD8</accession>